<name>A0AAN6P5K5_9PEZI</name>
<comment type="caution">
    <text evidence="3">The sequence shown here is derived from an EMBL/GenBank/DDBJ whole genome shotgun (WGS) entry which is preliminary data.</text>
</comment>
<feature type="compositionally biased region" description="Polar residues" evidence="2">
    <location>
        <begin position="1"/>
        <end position="19"/>
    </location>
</feature>
<evidence type="ECO:0000256" key="1">
    <source>
        <dbReference type="SAM" id="Coils"/>
    </source>
</evidence>
<keyword evidence="4" id="KW-1185">Reference proteome</keyword>
<accession>A0AAN6P5K5</accession>
<feature type="coiled-coil region" evidence="1">
    <location>
        <begin position="249"/>
        <end position="294"/>
    </location>
</feature>
<feature type="region of interest" description="Disordered" evidence="2">
    <location>
        <begin position="180"/>
        <end position="234"/>
    </location>
</feature>
<organism evidence="3 4">
    <name type="scientific">Parachaetomium inaequale</name>
    <dbReference type="NCBI Taxonomy" id="2588326"/>
    <lineage>
        <taxon>Eukaryota</taxon>
        <taxon>Fungi</taxon>
        <taxon>Dikarya</taxon>
        <taxon>Ascomycota</taxon>
        <taxon>Pezizomycotina</taxon>
        <taxon>Sordariomycetes</taxon>
        <taxon>Sordariomycetidae</taxon>
        <taxon>Sordariales</taxon>
        <taxon>Chaetomiaceae</taxon>
        <taxon>Parachaetomium</taxon>
    </lineage>
</organism>
<proteinExistence type="predicted"/>
<feature type="region of interest" description="Disordered" evidence="2">
    <location>
        <begin position="1"/>
        <end position="30"/>
    </location>
</feature>
<keyword evidence="1" id="KW-0175">Coiled coil</keyword>
<gene>
    <name evidence="3" type="ORF">C8A01DRAFT_41385</name>
</gene>
<dbReference type="AlphaFoldDB" id="A0AAN6P5K5"/>
<evidence type="ECO:0000313" key="3">
    <source>
        <dbReference type="EMBL" id="KAK4032176.1"/>
    </source>
</evidence>
<evidence type="ECO:0000313" key="4">
    <source>
        <dbReference type="Proteomes" id="UP001303115"/>
    </source>
</evidence>
<reference evidence="4" key="1">
    <citation type="journal article" date="2023" name="Mol. Phylogenet. Evol.">
        <title>Genome-scale phylogeny and comparative genomics of the fungal order Sordariales.</title>
        <authorList>
            <person name="Hensen N."/>
            <person name="Bonometti L."/>
            <person name="Westerberg I."/>
            <person name="Brannstrom I.O."/>
            <person name="Guillou S."/>
            <person name="Cros-Aarteil S."/>
            <person name="Calhoun S."/>
            <person name="Haridas S."/>
            <person name="Kuo A."/>
            <person name="Mondo S."/>
            <person name="Pangilinan J."/>
            <person name="Riley R."/>
            <person name="LaButti K."/>
            <person name="Andreopoulos B."/>
            <person name="Lipzen A."/>
            <person name="Chen C."/>
            <person name="Yan M."/>
            <person name="Daum C."/>
            <person name="Ng V."/>
            <person name="Clum A."/>
            <person name="Steindorff A."/>
            <person name="Ohm R.A."/>
            <person name="Martin F."/>
            <person name="Silar P."/>
            <person name="Natvig D.O."/>
            <person name="Lalanne C."/>
            <person name="Gautier V."/>
            <person name="Ament-Velasquez S.L."/>
            <person name="Kruys A."/>
            <person name="Hutchinson M.I."/>
            <person name="Powell A.J."/>
            <person name="Barry K."/>
            <person name="Miller A.N."/>
            <person name="Grigoriev I.V."/>
            <person name="Debuchy R."/>
            <person name="Gladieux P."/>
            <person name="Hiltunen Thoren M."/>
            <person name="Johannesson H."/>
        </authorList>
    </citation>
    <scope>NUCLEOTIDE SEQUENCE [LARGE SCALE GENOMIC DNA]</scope>
    <source>
        <strain evidence="4">CBS 284.82</strain>
    </source>
</reference>
<evidence type="ECO:0000256" key="2">
    <source>
        <dbReference type="SAM" id="MobiDB-lite"/>
    </source>
</evidence>
<protein>
    <submittedName>
        <fullName evidence="3">Uncharacterized protein</fullName>
    </submittedName>
</protein>
<feature type="compositionally biased region" description="Low complexity" evidence="2">
    <location>
        <begin position="180"/>
        <end position="209"/>
    </location>
</feature>
<dbReference type="EMBL" id="MU854639">
    <property type="protein sequence ID" value="KAK4032176.1"/>
    <property type="molecule type" value="Genomic_DNA"/>
</dbReference>
<sequence length="338" mass="36464">MANQRTTSSSPADDTTVGTTPPPSWPVDTIDQPTTAVPLAAAALAAYHAARQTLFAAVARATRARTARALARADLSSVRTQHARQRRIAGLAAPPGLGERTARAEAEAAALGEALPGLVRDHGHAVEAAEEEERAALLAVHCAEAGMAQAEWVLRGVLGGLMGCGWGAWEVQRVLCLSPGPEGEGQAQQQQQQQQQQQHGEELVLGEQQAAGEAPPRPTFQRWRQGRLSGDGQQHQAREALRQCFAHQVQQAAGEKAKARQAAEEEAARARRAAEEEAARARQAAEERAEVQRLRDAGLMRFVDGSIGKWWMAEDGDEDWTDDELFLGPSFRPRRAKA</sequence>
<dbReference type="Proteomes" id="UP001303115">
    <property type="component" value="Unassembled WGS sequence"/>
</dbReference>